<dbReference type="EMBL" id="CAJFCW020000001">
    <property type="protein sequence ID" value="CAG9080054.1"/>
    <property type="molecule type" value="Genomic_DNA"/>
</dbReference>
<dbReference type="AlphaFoldDB" id="A0A811JRE0"/>
<protein>
    <submittedName>
        <fullName evidence="2">Uncharacterized protein</fullName>
    </submittedName>
</protein>
<reference evidence="2" key="1">
    <citation type="submission" date="2020-09" db="EMBL/GenBank/DDBJ databases">
        <authorList>
            <person name="Kikuchi T."/>
        </authorList>
    </citation>
    <scope>NUCLEOTIDE SEQUENCE</scope>
    <source>
        <strain evidence="2">SH1</strain>
    </source>
</reference>
<dbReference type="Proteomes" id="UP000614601">
    <property type="component" value="Unassembled WGS sequence"/>
</dbReference>
<name>A0A811JRE0_9BILA</name>
<feature type="region of interest" description="Disordered" evidence="1">
    <location>
        <begin position="1"/>
        <end position="23"/>
    </location>
</feature>
<gene>
    <name evidence="2" type="ORF">BOKJ2_LOCUS668</name>
</gene>
<evidence type="ECO:0000313" key="2">
    <source>
        <dbReference type="EMBL" id="CAD5205984.1"/>
    </source>
</evidence>
<feature type="compositionally biased region" description="Basic and acidic residues" evidence="1">
    <location>
        <begin position="1"/>
        <end position="11"/>
    </location>
</feature>
<feature type="compositionally biased region" description="Basic and acidic residues" evidence="1">
    <location>
        <begin position="58"/>
        <end position="68"/>
    </location>
</feature>
<accession>A0A811JRE0</accession>
<evidence type="ECO:0000256" key="1">
    <source>
        <dbReference type="SAM" id="MobiDB-lite"/>
    </source>
</evidence>
<proteinExistence type="predicted"/>
<organism evidence="2 3">
    <name type="scientific">Bursaphelenchus okinawaensis</name>
    <dbReference type="NCBI Taxonomy" id="465554"/>
    <lineage>
        <taxon>Eukaryota</taxon>
        <taxon>Metazoa</taxon>
        <taxon>Ecdysozoa</taxon>
        <taxon>Nematoda</taxon>
        <taxon>Chromadorea</taxon>
        <taxon>Rhabditida</taxon>
        <taxon>Tylenchina</taxon>
        <taxon>Tylenchomorpha</taxon>
        <taxon>Aphelenchoidea</taxon>
        <taxon>Aphelenchoididae</taxon>
        <taxon>Bursaphelenchus</taxon>
    </lineage>
</organism>
<dbReference type="EMBL" id="CAJFDH010000001">
    <property type="protein sequence ID" value="CAD5205984.1"/>
    <property type="molecule type" value="Genomic_DNA"/>
</dbReference>
<dbReference type="Proteomes" id="UP000783686">
    <property type="component" value="Unassembled WGS sequence"/>
</dbReference>
<evidence type="ECO:0000313" key="3">
    <source>
        <dbReference type="Proteomes" id="UP000614601"/>
    </source>
</evidence>
<comment type="caution">
    <text evidence="2">The sequence shown here is derived from an EMBL/GenBank/DDBJ whole genome shotgun (WGS) entry which is preliminary data.</text>
</comment>
<sequence length="138" mass="15705">MSGRDNKRDELDGPPLPACEDNEWEFAEPAKDVEHITEVDQEKKVNVFFAAKLRTESEKQKLIKERSKSKSKSTSKSTSGMEQASKAKKKSERATMINVPKDVKKEEILKKNDVQVPEVVQSTKSRFPGNDEKIEIKK</sequence>
<feature type="region of interest" description="Disordered" evidence="1">
    <location>
        <begin position="58"/>
        <end position="99"/>
    </location>
</feature>
<keyword evidence="3" id="KW-1185">Reference proteome</keyword>